<feature type="compositionally biased region" description="Basic and acidic residues" evidence="1">
    <location>
        <begin position="1"/>
        <end position="16"/>
    </location>
</feature>
<dbReference type="EMBL" id="BK014861">
    <property type="protein sequence ID" value="DAD79224.1"/>
    <property type="molecule type" value="Genomic_DNA"/>
</dbReference>
<feature type="region of interest" description="Disordered" evidence="1">
    <location>
        <begin position="1"/>
        <end position="35"/>
    </location>
</feature>
<sequence length="35" mass="4006">MNKKSKTAEKPDELLSKKRGRRVKIAIGRTGKNHE</sequence>
<evidence type="ECO:0000256" key="1">
    <source>
        <dbReference type="SAM" id="MobiDB-lite"/>
    </source>
</evidence>
<evidence type="ECO:0000313" key="2">
    <source>
        <dbReference type="EMBL" id="DAD79224.1"/>
    </source>
</evidence>
<organism evidence="2">
    <name type="scientific">Siphoviridae sp. ctTrb4</name>
    <dbReference type="NCBI Taxonomy" id="2826349"/>
    <lineage>
        <taxon>Viruses</taxon>
        <taxon>Duplodnaviria</taxon>
        <taxon>Heunggongvirae</taxon>
        <taxon>Uroviricota</taxon>
        <taxon>Caudoviricetes</taxon>
    </lineage>
</organism>
<reference evidence="2" key="1">
    <citation type="journal article" date="2021" name="Proc. Natl. Acad. Sci. U.S.A.">
        <title>A Catalog of Tens of Thousands of Viruses from Human Metagenomes Reveals Hidden Associations with Chronic Diseases.</title>
        <authorList>
            <person name="Tisza M.J."/>
            <person name="Buck C.B."/>
        </authorList>
    </citation>
    <scope>NUCLEOTIDE SEQUENCE</scope>
    <source>
        <strain evidence="2">CtTrb4</strain>
    </source>
</reference>
<proteinExistence type="predicted"/>
<protein>
    <submittedName>
        <fullName evidence="2">Uncharacterized protein</fullName>
    </submittedName>
</protein>
<name>A0A8S5MAN5_9CAUD</name>
<accession>A0A8S5MAN5</accession>